<accession>A0A9Q9EHS5</accession>
<gene>
    <name evidence="1" type="ORF">Slin15195_G036430</name>
</gene>
<reference evidence="1" key="1">
    <citation type="submission" date="2022-06" db="EMBL/GenBank/DDBJ databases">
        <title>Complete genome sequences of two strains of the flax pathogen Septoria linicola.</title>
        <authorList>
            <person name="Lapalu N."/>
            <person name="Simon A."/>
            <person name="Demenou B."/>
            <person name="Paumier D."/>
            <person name="Guillot M.-P."/>
            <person name="Gout L."/>
            <person name="Valade R."/>
        </authorList>
    </citation>
    <scope>NUCLEOTIDE SEQUENCE</scope>
    <source>
        <strain evidence="1">SE15195</strain>
    </source>
</reference>
<name>A0A9Q9EHS5_9PEZI</name>
<dbReference type="AlphaFoldDB" id="A0A9Q9EHS5"/>
<evidence type="ECO:0000313" key="2">
    <source>
        <dbReference type="Proteomes" id="UP001056384"/>
    </source>
</evidence>
<evidence type="ECO:0000313" key="1">
    <source>
        <dbReference type="EMBL" id="USW50324.1"/>
    </source>
</evidence>
<organism evidence="1 2">
    <name type="scientific">Septoria linicola</name>
    <dbReference type="NCBI Taxonomy" id="215465"/>
    <lineage>
        <taxon>Eukaryota</taxon>
        <taxon>Fungi</taxon>
        <taxon>Dikarya</taxon>
        <taxon>Ascomycota</taxon>
        <taxon>Pezizomycotina</taxon>
        <taxon>Dothideomycetes</taxon>
        <taxon>Dothideomycetidae</taxon>
        <taxon>Mycosphaerellales</taxon>
        <taxon>Mycosphaerellaceae</taxon>
        <taxon>Septoria</taxon>
    </lineage>
</organism>
<sequence length="59" mass="6562">MSASGTALYGDFRYIEPDESIPAEDRCLYNLPPAKIVKDIKHKLHDIRTSTDIAQGKDG</sequence>
<dbReference type="Proteomes" id="UP001056384">
    <property type="component" value="Chromosome 2"/>
</dbReference>
<keyword evidence="2" id="KW-1185">Reference proteome</keyword>
<proteinExistence type="predicted"/>
<dbReference type="EMBL" id="CP099419">
    <property type="protein sequence ID" value="USW50324.1"/>
    <property type="molecule type" value="Genomic_DNA"/>
</dbReference>
<protein>
    <submittedName>
        <fullName evidence="1">Uncharacterized protein</fullName>
    </submittedName>
</protein>